<evidence type="ECO:0000313" key="3">
    <source>
        <dbReference type="Proteomes" id="UP000651482"/>
    </source>
</evidence>
<keyword evidence="3" id="KW-1185">Reference proteome</keyword>
<proteinExistence type="predicted"/>
<dbReference type="Pfam" id="PF01636">
    <property type="entry name" value="APH"/>
    <property type="match status" value="1"/>
</dbReference>
<dbReference type="Gene3D" id="3.90.1200.10">
    <property type="match status" value="1"/>
</dbReference>
<evidence type="ECO:0000313" key="2">
    <source>
        <dbReference type="EMBL" id="MBC8533917.1"/>
    </source>
</evidence>
<feature type="domain" description="Aminoglycoside phosphotransferase" evidence="1">
    <location>
        <begin position="12"/>
        <end position="212"/>
    </location>
</feature>
<dbReference type="EMBL" id="JACRSN010000010">
    <property type="protein sequence ID" value="MBC8533917.1"/>
    <property type="molecule type" value="Genomic_DNA"/>
</dbReference>
<comment type="caution">
    <text evidence="2">The sequence shown here is derived from an EMBL/GenBank/DDBJ whole genome shotgun (WGS) entry which is preliminary data.</text>
</comment>
<gene>
    <name evidence="2" type="ORF">IAG03_07855</name>
</gene>
<dbReference type="RefSeq" id="WP_249319571.1">
    <property type="nucleotide sequence ID" value="NZ_JACRSN010000010.1"/>
</dbReference>
<sequence>MNLDRIIAVRNNKTVYRDGDRCVKVFIGPYPQSAIYREAMNRSIFLEAGLRVPKIFEVTEIEGKPAIVSEYIRGKTLERLMRETPEQSGALLTLFVRLQREIHAKSAPAFFRLKSVLLEGLSEHDLPEPYRARLYAEAERLPDGDRICHGDFNPTNVIVTPEGKSYILDCPCAMAGIPAFDAAITYQNFLWKTPGLAAQYLTLLCGTDDAMRASVLQLSTLAAALLYVRTKNLEQRGQLRARILSEMDAQAD</sequence>
<dbReference type="Proteomes" id="UP000651482">
    <property type="component" value="Unassembled WGS sequence"/>
</dbReference>
<dbReference type="InterPro" id="IPR011009">
    <property type="entry name" value="Kinase-like_dom_sf"/>
</dbReference>
<organism evidence="2 3">
    <name type="scientific">Yeguia hominis</name>
    <dbReference type="NCBI Taxonomy" id="2763662"/>
    <lineage>
        <taxon>Bacteria</taxon>
        <taxon>Bacillati</taxon>
        <taxon>Bacillota</taxon>
        <taxon>Clostridia</taxon>
        <taxon>Eubacteriales</taxon>
        <taxon>Yeguiaceae</taxon>
        <taxon>Yeguia</taxon>
    </lineage>
</organism>
<dbReference type="AlphaFoldDB" id="A0A926D9N2"/>
<reference evidence="2" key="1">
    <citation type="submission" date="2020-08" db="EMBL/GenBank/DDBJ databases">
        <title>Genome public.</title>
        <authorList>
            <person name="Liu C."/>
            <person name="Sun Q."/>
        </authorList>
    </citation>
    <scope>NUCLEOTIDE SEQUENCE</scope>
    <source>
        <strain evidence="2">NSJ-40</strain>
    </source>
</reference>
<evidence type="ECO:0000259" key="1">
    <source>
        <dbReference type="Pfam" id="PF01636"/>
    </source>
</evidence>
<protein>
    <submittedName>
        <fullName evidence="2">Aminoglycoside phosphotransferase family protein</fullName>
    </submittedName>
</protein>
<dbReference type="InterPro" id="IPR002575">
    <property type="entry name" value="Aminoglycoside_PTrfase"/>
</dbReference>
<name>A0A926D9N2_9FIRM</name>
<accession>A0A926D9N2</accession>
<dbReference type="SUPFAM" id="SSF56112">
    <property type="entry name" value="Protein kinase-like (PK-like)"/>
    <property type="match status" value="1"/>
</dbReference>